<sequence length="197" mass="22427">MTVFFHGNFGMNRERMARVLDIALNHPAHRDEELARPFGYGAPFSSAYRSWLHKSGVIELRFPITLTRFGEVLREKDPGFSKEPTLWFLHEQLTADPERAEAWNFFMGEFRSMGSRFSVSDLRNGLVMKLSAHDAKHFGPQSKMIPVIARKLLECYTSQAGLGPLGLVNTLSNTTYEFTSVEPKVEFSSTDDLTRAY</sequence>
<dbReference type="InterPro" id="IPR025248">
    <property type="entry name" value="DUF4007"/>
</dbReference>
<organism evidence="2 3">
    <name type="scientific">Ruegeria atlantica</name>
    <dbReference type="NCBI Taxonomy" id="81569"/>
    <lineage>
        <taxon>Bacteria</taxon>
        <taxon>Pseudomonadati</taxon>
        <taxon>Pseudomonadota</taxon>
        <taxon>Alphaproteobacteria</taxon>
        <taxon>Rhodobacterales</taxon>
        <taxon>Roseobacteraceae</taxon>
        <taxon>Ruegeria</taxon>
    </lineage>
</organism>
<evidence type="ECO:0000313" key="3">
    <source>
        <dbReference type="Proteomes" id="UP000597886"/>
    </source>
</evidence>
<dbReference type="AlphaFoldDB" id="A0AA91BTE8"/>
<accession>A0AA91BTE8</accession>
<feature type="domain" description="DUF4007" evidence="1">
    <location>
        <begin position="29"/>
        <end position="138"/>
    </location>
</feature>
<dbReference type="Pfam" id="PF13182">
    <property type="entry name" value="DUF4007"/>
    <property type="match status" value="1"/>
</dbReference>
<protein>
    <submittedName>
        <fullName evidence="2">DUF4007 family protein</fullName>
    </submittedName>
</protein>
<comment type="caution">
    <text evidence="2">The sequence shown here is derived from an EMBL/GenBank/DDBJ whole genome shotgun (WGS) entry which is preliminary data.</text>
</comment>
<gene>
    <name evidence="2" type="ORF">GS634_08120</name>
</gene>
<proteinExistence type="predicted"/>
<name>A0AA91BTE8_9RHOB</name>
<dbReference type="Proteomes" id="UP000597886">
    <property type="component" value="Unassembled WGS sequence"/>
</dbReference>
<dbReference type="EMBL" id="WVRA01000002">
    <property type="protein sequence ID" value="NOE18088.1"/>
    <property type="molecule type" value="Genomic_DNA"/>
</dbReference>
<evidence type="ECO:0000259" key="1">
    <source>
        <dbReference type="Pfam" id="PF13182"/>
    </source>
</evidence>
<reference evidence="2" key="1">
    <citation type="submission" date="2019-12" db="EMBL/GenBank/DDBJ databases">
        <title>Ruegeria JWLKs population differentiation of coral mucus and skeleton niches.</title>
        <authorList>
            <person name="Luo D."/>
        </authorList>
    </citation>
    <scope>NUCLEOTIDE SEQUENCE</scope>
    <source>
        <strain evidence="2">HKCCD6181</strain>
    </source>
</reference>
<evidence type="ECO:0000313" key="2">
    <source>
        <dbReference type="EMBL" id="NOE18088.1"/>
    </source>
</evidence>